<evidence type="ECO:0000256" key="1">
    <source>
        <dbReference type="SAM" id="MobiDB-lite"/>
    </source>
</evidence>
<evidence type="ECO:0008006" key="4">
    <source>
        <dbReference type="Google" id="ProtNLM"/>
    </source>
</evidence>
<organism evidence="2 3">
    <name type="scientific">Agromyces allii</name>
    <dbReference type="NCBI Taxonomy" id="393607"/>
    <lineage>
        <taxon>Bacteria</taxon>
        <taxon>Bacillati</taxon>
        <taxon>Actinomycetota</taxon>
        <taxon>Actinomycetes</taxon>
        <taxon>Micrococcales</taxon>
        <taxon>Microbacteriaceae</taxon>
        <taxon>Agromyces</taxon>
    </lineage>
</organism>
<dbReference type="RefSeq" id="WP_157414332.1">
    <property type="nucleotide sequence ID" value="NZ_BAAAMK010000011.1"/>
</dbReference>
<accession>A0ABP5CUH6</accession>
<reference evidence="3" key="1">
    <citation type="journal article" date="2019" name="Int. J. Syst. Evol. Microbiol.">
        <title>The Global Catalogue of Microorganisms (GCM) 10K type strain sequencing project: providing services to taxonomists for standard genome sequencing and annotation.</title>
        <authorList>
            <consortium name="The Broad Institute Genomics Platform"/>
            <consortium name="The Broad Institute Genome Sequencing Center for Infectious Disease"/>
            <person name="Wu L."/>
            <person name="Ma J."/>
        </authorList>
    </citation>
    <scope>NUCLEOTIDE SEQUENCE [LARGE SCALE GENOMIC DNA]</scope>
    <source>
        <strain evidence="3">JCM 13584</strain>
    </source>
</reference>
<gene>
    <name evidence="2" type="ORF">GCM10009717_37610</name>
</gene>
<evidence type="ECO:0000313" key="2">
    <source>
        <dbReference type="EMBL" id="GAA1967155.1"/>
    </source>
</evidence>
<feature type="region of interest" description="Disordered" evidence="1">
    <location>
        <begin position="102"/>
        <end position="122"/>
    </location>
</feature>
<evidence type="ECO:0000313" key="3">
    <source>
        <dbReference type="Proteomes" id="UP001499954"/>
    </source>
</evidence>
<name>A0ABP5CUH6_9MICO</name>
<proteinExistence type="predicted"/>
<keyword evidence="3" id="KW-1185">Reference proteome</keyword>
<comment type="caution">
    <text evidence="2">The sequence shown here is derived from an EMBL/GenBank/DDBJ whole genome shotgun (WGS) entry which is preliminary data.</text>
</comment>
<protein>
    <recommendedName>
        <fullName evidence="4">STAS/SEC14 domain-containing protein</fullName>
    </recommendedName>
</protein>
<dbReference type="Proteomes" id="UP001499954">
    <property type="component" value="Unassembled WGS sequence"/>
</dbReference>
<dbReference type="EMBL" id="BAAAMK010000011">
    <property type="protein sequence ID" value="GAA1967155.1"/>
    <property type="molecule type" value="Genomic_DNA"/>
</dbReference>
<sequence length="122" mass="14009">MPQPRAGAERATTIVFLDYSRTVVMARVVRRTLRRRIRRTELWNGNREAPLATMLTDRDHIIRWAWRTHPTWRGQVADAASRHPSLDVVRLANPREAERWLAAGQPAVGASTAPPKRRLRDA</sequence>